<accession>A0A5B9PK00</accession>
<dbReference type="SMART" id="SM00971">
    <property type="entry name" value="SATase_N"/>
    <property type="match status" value="1"/>
</dbReference>
<dbReference type="Proteomes" id="UP000322214">
    <property type="component" value="Chromosome"/>
</dbReference>
<evidence type="ECO:0000256" key="4">
    <source>
        <dbReference type="ARBA" id="ARBA00023315"/>
    </source>
</evidence>
<dbReference type="InterPro" id="IPR045304">
    <property type="entry name" value="LbH_SAT"/>
</dbReference>
<dbReference type="AlphaFoldDB" id="A0A5B9PK00"/>
<evidence type="ECO:0000313" key="7">
    <source>
        <dbReference type="Proteomes" id="UP000322214"/>
    </source>
</evidence>
<dbReference type="CDD" id="cd03354">
    <property type="entry name" value="LbH_SAT"/>
    <property type="match status" value="1"/>
</dbReference>
<protein>
    <recommendedName>
        <fullName evidence="1">Serine acetyltransferase</fullName>
    </recommendedName>
</protein>
<keyword evidence="4 6" id="KW-0012">Acyltransferase</keyword>
<dbReference type="InterPro" id="IPR042122">
    <property type="entry name" value="Ser_AcTrfase_N_sf"/>
</dbReference>
<dbReference type="EMBL" id="CP042912">
    <property type="protein sequence ID" value="QEG25052.1"/>
    <property type="molecule type" value="Genomic_DNA"/>
</dbReference>
<dbReference type="Gene3D" id="1.10.3130.10">
    <property type="entry name" value="serine acetyltransferase, domain 1"/>
    <property type="match status" value="1"/>
</dbReference>
<proteinExistence type="predicted"/>
<dbReference type="SUPFAM" id="SSF51161">
    <property type="entry name" value="Trimeric LpxA-like enzymes"/>
    <property type="match status" value="1"/>
</dbReference>
<evidence type="ECO:0000256" key="2">
    <source>
        <dbReference type="ARBA" id="ARBA00022605"/>
    </source>
</evidence>
<dbReference type="Gene3D" id="2.160.10.10">
    <property type="entry name" value="Hexapeptide repeat proteins"/>
    <property type="match status" value="1"/>
</dbReference>
<dbReference type="KEGG" id="mff:MFFC18_49750"/>
<evidence type="ECO:0000259" key="5">
    <source>
        <dbReference type="SMART" id="SM00971"/>
    </source>
</evidence>
<keyword evidence="2" id="KW-0028">Amino-acid biosynthesis</keyword>
<dbReference type="GO" id="GO:0005737">
    <property type="term" value="C:cytoplasm"/>
    <property type="evidence" value="ECO:0007669"/>
    <property type="project" value="InterPro"/>
</dbReference>
<dbReference type="GO" id="GO:0006535">
    <property type="term" value="P:cysteine biosynthetic process from serine"/>
    <property type="evidence" value="ECO:0007669"/>
    <property type="project" value="InterPro"/>
</dbReference>
<evidence type="ECO:0000313" key="6">
    <source>
        <dbReference type="EMBL" id="QEG25052.1"/>
    </source>
</evidence>
<gene>
    <name evidence="6" type="primary">cysE</name>
    <name evidence="6" type="ORF">MFFC18_49750</name>
</gene>
<sequence>MAQRLNSKNHMQAEKHCDEVDTSLKIETETSNRIADSIVDSLVFTSDTTVASPVPDYDNVVDLILRLKAIVYPVFCAVEHSREVVRERLRIEVSDVGEALYQLVRRCILRDAQSCIAMKQHGCEEADAIERSKQLIENLDEHSRHFTQKFLETLPAIRESLMKDVQAAYDGDPACRNFDEVILCYPGLNAVTIHRMAHELYLLDVPFLPRMMAEWSHSETGIDIHPGATIGDYFFIDHGTGVVIGETCEIGKNVKIYQGVTLGALSFDKDERGELVRGTKRHPTLEDNVIIYANATVLGGRTVVGDGSIIGSSVWITRSVSPGTTVTMKTPSLRMKNQQPDDSEGLIDYQI</sequence>
<dbReference type="PANTHER" id="PTHR42811">
    <property type="entry name" value="SERINE ACETYLTRANSFERASE"/>
    <property type="match status" value="1"/>
</dbReference>
<dbReference type="GO" id="GO:0009001">
    <property type="term" value="F:serine O-acetyltransferase activity"/>
    <property type="evidence" value="ECO:0007669"/>
    <property type="project" value="InterPro"/>
</dbReference>
<evidence type="ECO:0000256" key="3">
    <source>
        <dbReference type="ARBA" id="ARBA00022679"/>
    </source>
</evidence>
<dbReference type="NCBIfam" id="NF041874">
    <property type="entry name" value="EPS_EpsC"/>
    <property type="match status" value="1"/>
</dbReference>
<name>A0A5B9PK00_9BACT</name>
<reference evidence="6 7" key="1">
    <citation type="submission" date="2019-08" db="EMBL/GenBank/DDBJ databases">
        <title>Deep-cultivation of Planctomycetes and their phenomic and genomic characterization uncovers novel biology.</title>
        <authorList>
            <person name="Wiegand S."/>
            <person name="Jogler M."/>
            <person name="Boedeker C."/>
            <person name="Pinto D."/>
            <person name="Vollmers J."/>
            <person name="Rivas-Marin E."/>
            <person name="Kohn T."/>
            <person name="Peeters S.H."/>
            <person name="Heuer A."/>
            <person name="Rast P."/>
            <person name="Oberbeckmann S."/>
            <person name="Bunk B."/>
            <person name="Jeske O."/>
            <person name="Meyerdierks A."/>
            <person name="Storesund J.E."/>
            <person name="Kallscheuer N."/>
            <person name="Luecker S."/>
            <person name="Lage O.M."/>
            <person name="Pohl T."/>
            <person name="Merkel B.J."/>
            <person name="Hornburger P."/>
            <person name="Mueller R.-W."/>
            <person name="Bruemmer F."/>
            <person name="Labrenz M."/>
            <person name="Spormann A.M."/>
            <person name="Op den Camp H."/>
            <person name="Overmann J."/>
            <person name="Amann R."/>
            <person name="Jetten M.S.M."/>
            <person name="Mascher T."/>
            <person name="Medema M.H."/>
            <person name="Devos D.P."/>
            <person name="Kaster A.-K."/>
            <person name="Ovreas L."/>
            <person name="Rohde M."/>
            <person name="Galperin M.Y."/>
            <person name="Jogler C."/>
        </authorList>
    </citation>
    <scope>NUCLEOTIDE SEQUENCE [LARGE SCALE GENOMIC DNA]</scope>
    <source>
        <strain evidence="6 7">FC18</strain>
    </source>
</reference>
<organism evidence="6 7">
    <name type="scientific">Mariniblastus fucicola</name>
    <dbReference type="NCBI Taxonomy" id="980251"/>
    <lineage>
        <taxon>Bacteria</taxon>
        <taxon>Pseudomonadati</taxon>
        <taxon>Planctomycetota</taxon>
        <taxon>Planctomycetia</taxon>
        <taxon>Pirellulales</taxon>
        <taxon>Pirellulaceae</taxon>
        <taxon>Mariniblastus</taxon>
    </lineage>
</organism>
<dbReference type="Pfam" id="PF06426">
    <property type="entry name" value="SATase_N"/>
    <property type="match status" value="1"/>
</dbReference>
<dbReference type="InterPro" id="IPR010493">
    <property type="entry name" value="Ser_AcTrfase_N"/>
</dbReference>
<keyword evidence="3 6" id="KW-0808">Transferase</keyword>
<keyword evidence="7" id="KW-1185">Reference proteome</keyword>
<dbReference type="UniPathway" id="UPA00136">
    <property type="reaction ID" value="UER00199"/>
</dbReference>
<evidence type="ECO:0000256" key="1">
    <source>
        <dbReference type="ARBA" id="ARBA00018522"/>
    </source>
</evidence>
<dbReference type="InterPro" id="IPR011004">
    <property type="entry name" value="Trimer_LpxA-like_sf"/>
</dbReference>
<dbReference type="InterPro" id="IPR053376">
    <property type="entry name" value="Serine_acetyltransferase"/>
</dbReference>
<dbReference type="STRING" id="980251.GCA_001642875_04890"/>
<feature type="domain" description="Serine acetyltransferase N-terminal" evidence="5">
    <location>
        <begin position="85"/>
        <end position="193"/>
    </location>
</feature>